<feature type="domain" description="Protein FecR C-terminal" evidence="3">
    <location>
        <begin position="238"/>
        <end position="305"/>
    </location>
</feature>
<evidence type="ECO:0000256" key="1">
    <source>
        <dbReference type="SAM" id="Phobius"/>
    </source>
</evidence>
<proteinExistence type="predicted"/>
<dbReference type="RefSeq" id="WP_317492044.1">
    <property type="nucleotide sequence ID" value="NZ_CP136051.1"/>
</dbReference>
<keyword evidence="1" id="KW-0812">Transmembrane</keyword>
<dbReference type="PANTHER" id="PTHR30273:SF2">
    <property type="entry name" value="PROTEIN FECR"/>
    <property type="match status" value="1"/>
</dbReference>
<evidence type="ECO:0000313" key="4">
    <source>
        <dbReference type="EMBL" id="WOK09426.1"/>
    </source>
</evidence>
<dbReference type="InterPro" id="IPR032508">
    <property type="entry name" value="FecR_C"/>
</dbReference>
<name>A0ABZ0J0H2_9BACT</name>
<evidence type="ECO:0000259" key="2">
    <source>
        <dbReference type="Pfam" id="PF04773"/>
    </source>
</evidence>
<keyword evidence="1" id="KW-1133">Transmembrane helix</keyword>
<dbReference type="PIRSF" id="PIRSF018266">
    <property type="entry name" value="FecR"/>
    <property type="match status" value="1"/>
</dbReference>
<evidence type="ECO:0000259" key="3">
    <source>
        <dbReference type="Pfam" id="PF16344"/>
    </source>
</evidence>
<organism evidence="4 5">
    <name type="scientific">Imperialibacter roseus</name>
    <dbReference type="NCBI Taxonomy" id="1324217"/>
    <lineage>
        <taxon>Bacteria</taxon>
        <taxon>Pseudomonadati</taxon>
        <taxon>Bacteroidota</taxon>
        <taxon>Cytophagia</taxon>
        <taxon>Cytophagales</taxon>
        <taxon>Flammeovirgaceae</taxon>
        <taxon>Imperialibacter</taxon>
    </lineage>
</organism>
<dbReference type="Proteomes" id="UP001302349">
    <property type="component" value="Chromosome"/>
</dbReference>
<feature type="transmembrane region" description="Helical" evidence="1">
    <location>
        <begin position="74"/>
        <end position="92"/>
    </location>
</feature>
<protein>
    <submittedName>
        <fullName evidence="4">FecR domain-containing protein</fullName>
    </submittedName>
</protein>
<dbReference type="InterPro" id="IPR006860">
    <property type="entry name" value="FecR"/>
</dbReference>
<dbReference type="PANTHER" id="PTHR30273">
    <property type="entry name" value="PERIPLASMIC SIGNAL SENSOR AND SIGMA FACTOR ACTIVATOR FECR-RELATED"/>
    <property type="match status" value="1"/>
</dbReference>
<dbReference type="Gene3D" id="2.60.120.1440">
    <property type="match status" value="1"/>
</dbReference>
<dbReference type="Gene3D" id="3.55.50.30">
    <property type="match status" value="1"/>
</dbReference>
<feature type="domain" description="FecR protein" evidence="2">
    <location>
        <begin position="111"/>
        <end position="195"/>
    </location>
</feature>
<sequence length="312" mass="34875">MQRDLVEYFNGKAKATSNTEKGVDANHSVELQEAIKVWEHASLDTSDYCPDVECAWSKVKSRLTEEKKVVALRYFYWAAASLALIIGSYFVFQSTVTSQVFSETAIVKADEKVKEITLPDGSLVWLNANGQISYSEDEPRKIELKGEAYFKVAHDAEHPFVVESNGLTAKVLGTEFNMKNTKEGVRLAVIDGTVEASAFEKVLTLQKNQQVDVVVKDNVIRRSDITDMNFLSWKTGMMTFSNRPLDKVLKQIQDHYRTEITLDNEALKACKVSVTLDNLSLQESLNVITTLLNGSVEQKGDSYVILAGPCEN</sequence>
<reference evidence="4 5" key="1">
    <citation type="journal article" date="2023" name="Microbiol. Resour. Announc.">
        <title>Complete Genome Sequence of Imperialibacter roseus strain P4T.</title>
        <authorList>
            <person name="Tizabi D.R."/>
            <person name="Bachvaroff T."/>
            <person name="Hill R.T."/>
        </authorList>
    </citation>
    <scope>NUCLEOTIDE SEQUENCE [LARGE SCALE GENOMIC DNA]</scope>
    <source>
        <strain evidence="4 5">P4T</strain>
    </source>
</reference>
<dbReference type="Pfam" id="PF16344">
    <property type="entry name" value="FecR_C"/>
    <property type="match status" value="1"/>
</dbReference>
<keyword evidence="5" id="KW-1185">Reference proteome</keyword>
<dbReference type="EMBL" id="CP136051">
    <property type="protein sequence ID" value="WOK09426.1"/>
    <property type="molecule type" value="Genomic_DNA"/>
</dbReference>
<keyword evidence="1" id="KW-0472">Membrane</keyword>
<gene>
    <name evidence="4" type="ORF">RT717_12325</name>
</gene>
<dbReference type="InterPro" id="IPR012373">
    <property type="entry name" value="Ferrdict_sens_TM"/>
</dbReference>
<accession>A0ABZ0J0H2</accession>
<dbReference type="Pfam" id="PF04773">
    <property type="entry name" value="FecR"/>
    <property type="match status" value="1"/>
</dbReference>
<evidence type="ECO:0000313" key="5">
    <source>
        <dbReference type="Proteomes" id="UP001302349"/>
    </source>
</evidence>